<accession>A0A9X2B633</accession>
<evidence type="ECO:0000256" key="1">
    <source>
        <dbReference type="SAM" id="MobiDB-lite"/>
    </source>
</evidence>
<feature type="region of interest" description="Disordered" evidence="1">
    <location>
        <begin position="1"/>
        <end position="30"/>
    </location>
</feature>
<gene>
    <name evidence="2" type="ORF">MKI79_02040</name>
</gene>
<dbReference type="InterPro" id="IPR006597">
    <property type="entry name" value="Sel1-like"/>
</dbReference>
<evidence type="ECO:0000313" key="2">
    <source>
        <dbReference type="EMBL" id="MCJ8145702.1"/>
    </source>
</evidence>
<sequence>MTKSKQQIENNNNVTKNTAQQSQSAFEQQLRQKAQQGDGVACFQLVEHFERKAPAQNKLESQNRINLLVQSSNQGVGAASILLGRWYLTGHYVAKDSAKAIMFFEHASNVCKDSFGFYHLAEMFQTGKGVSVNTEKGLDYLKKAVAMNNPEAIFTYANQLLKTDAAQAFQLLKDNYKKQKHLKSLLFINDAQQLDQDKVQQYLKENAEQDQFASALYAFRLLQAGDAKQAKNYAERAIQANNPIGFYVRALIELQDKKGDAEKAQQYMLQAAQFGHVEAAYRAGMTSLQQVDQLPDDASKKQMLQQSLQLLAQAAQSGFAAAQFSLGQCWLQGIGVEKNPKEGMAWIERAAQQGNVDAAFALALNLPVEHEQHLPLLKHAADQGHTKAMICMGIYSQNHGQAEQGLKWFELAKSRGEIRADYMLAVAYRDGLGVDVDSTKAIELLKTSADNGDADAMYALYQAYRDGNNVRKNKKSQAKYLNMAKEAKHPEALKVTEE</sequence>
<protein>
    <submittedName>
        <fullName evidence="2">Sel1 repeat family protein</fullName>
    </submittedName>
</protein>
<dbReference type="RefSeq" id="WP_241570412.1">
    <property type="nucleotide sequence ID" value="NZ_JAKUML010000003.1"/>
</dbReference>
<dbReference type="EMBL" id="JAKUML010000003">
    <property type="protein sequence ID" value="MCJ8145702.1"/>
    <property type="molecule type" value="Genomic_DNA"/>
</dbReference>
<dbReference type="Pfam" id="PF08238">
    <property type="entry name" value="Sel1"/>
    <property type="match status" value="6"/>
</dbReference>
<dbReference type="InterPro" id="IPR011990">
    <property type="entry name" value="TPR-like_helical_dom_sf"/>
</dbReference>
<proteinExistence type="predicted"/>
<dbReference type="PANTHER" id="PTHR11102">
    <property type="entry name" value="SEL-1-LIKE PROTEIN"/>
    <property type="match status" value="1"/>
</dbReference>
<dbReference type="AlphaFoldDB" id="A0A9X2B633"/>
<dbReference type="SMART" id="SM00671">
    <property type="entry name" value="SEL1"/>
    <property type="match status" value="5"/>
</dbReference>
<dbReference type="Proteomes" id="UP001139701">
    <property type="component" value="Unassembled WGS sequence"/>
</dbReference>
<dbReference type="Gene3D" id="1.25.40.10">
    <property type="entry name" value="Tetratricopeptide repeat domain"/>
    <property type="match status" value="3"/>
</dbReference>
<reference evidence="2" key="1">
    <citation type="submission" date="2022-02" db="EMBL/GenBank/DDBJ databases">
        <title>Acinetobacter A3.8 sp. nov., isolated from Sediment (Zhairuo Island).</title>
        <authorList>
            <person name="Zheng K."/>
        </authorList>
    </citation>
    <scope>NUCLEOTIDE SEQUENCE</scope>
    <source>
        <strain evidence="2">A3.8</strain>
    </source>
</reference>
<comment type="caution">
    <text evidence="2">The sequence shown here is derived from an EMBL/GenBank/DDBJ whole genome shotgun (WGS) entry which is preliminary data.</text>
</comment>
<dbReference type="PANTHER" id="PTHR11102:SF160">
    <property type="entry name" value="ERAD-ASSOCIATED E3 UBIQUITIN-PROTEIN LIGASE COMPONENT HRD3"/>
    <property type="match status" value="1"/>
</dbReference>
<dbReference type="InterPro" id="IPR050767">
    <property type="entry name" value="Sel1_AlgK"/>
</dbReference>
<evidence type="ECO:0000313" key="3">
    <source>
        <dbReference type="Proteomes" id="UP001139701"/>
    </source>
</evidence>
<organism evidence="2 3">
    <name type="scientific">Acinetobacter sedimenti</name>
    <dbReference type="NCBI Taxonomy" id="2919922"/>
    <lineage>
        <taxon>Bacteria</taxon>
        <taxon>Pseudomonadati</taxon>
        <taxon>Pseudomonadota</taxon>
        <taxon>Gammaproteobacteria</taxon>
        <taxon>Moraxellales</taxon>
        <taxon>Moraxellaceae</taxon>
        <taxon>Acinetobacter</taxon>
    </lineage>
</organism>
<keyword evidence="3" id="KW-1185">Reference proteome</keyword>
<dbReference type="SUPFAM" id="SSF81901">
    <property type="entry name" value="HCP-like"/>
    <property type="match status" value="2"/>
</dbReference>
<name>A0A9X2B633_9GAMM</name>